<dbReference type="Proteomes" id="UP000232323">
    <property type="component" value="Unassembled WGS sequence"/>
</dbReference>
<protein>
    <submittedName>
        <fullName evidence="1">Uncharacterized protein</fullName>
    </submittedName>
</protein>
<evidence type="ECO:0000313" key="1">
    <source>
        <dbReference type="EMBL" id="GAX78684.1"/>
    </source>
</evidence>
<dbReference type="SUPFAM" id="SSF48452">
    <property type="entry name" value="TPR-like"/>
    <property type="match status" value="1"/>
</dbReference>
<dbReference type="InterPro" id="IPR011990">
    <property type="entry name" value="TPR-like_helical_dom_sf"/>
</dbReference>
<reference evidence="1 2" key="1">
    <citation type="submission" date="2017-08" db="EMBL/GenBank/DDBJ databases">
        <title>Acidophilic green algal genome provides insights into adaptation to an acidic environment.</title>
        <authorList>
            <person name="Hirooka S."/>
            <person name="Hirose Y."/>
            <person name="Kanesaki Y."/>
            <person name="Higuchi S."/>
            <person name="Fujiwara T."/>
            <person name="Onuma R."/>
            <person name="Era A."/>
            <person name="Ohbayashi R."/>
            <person name="Uzuka A."/>
            <person name="Nozaki H."/>
            <person name="Yoshikawa H."/>
            <person name="Miyagishima S.Y."/>
        </authorList>
    </citation>
    <scope>NUCLEOTIDE SEQUENCE [LARGE SCALE GENOMIC DNA]</scope>
    <source>
        <strain evidence="1 2">NIES-2499</strain>
    </source>
</reference>
<dbReference type="PANTHER" id="PTHR37910:SF2">
    <property type="entry name" value="EXPRESSED PROTEIN"/>
    <property type="match status" value="1"/>
</dbReference>
<keyword evidence="2" id="KW-1185">Reference proteome</keyword>
<sequence length="354" mass="38595">MSETRMKIAGPRNVGPGAKTSLFAHALNSHFWYMVQFQKRSQSNGHTFRLSPVPIIAVLCSYGQPATASIPLTPVREPLQQVFLSKELAVQQLGIKFFDLDVVRQAPPVSIMPPSSTLRQQVSSCLLADVNTYDIIQSGLSSSKAVLTHPLSTRVSSQLLPYDSATSAVDTFSRSLMEAAPPSDRTQSSLVIKGSKNSYLYASAAAGISGSSAGQALSCLTAARIATDQGQYDGALLLYNYIATKFPDLALSAYARVGRALMLYQTGNTSDAILALEDEAVPLVGSAEIHAALAVLLYNERPSLAFRAEEEWEIANSFDSRYSDVEWVRTAKHWPEHMLEALQRFLLMNTKRST</sequence>
<dbReference type="AlphaFoldDB" id="A0A250X6G9"/>
<accession>A0A250X6G9</accession>
<proteinExistence type="predicted"/>
<organism evidence="1 2">
    <name type="scientific">Chlamydomonas eustigma</name>
    <dbReference type="NCBI Taxonomy" id="1157962"/>
    <lineage>
        <taxon>Eukaryota</taxon>
        <taxon>Viridiplantae</taxon>
        <taxon>Chlorophyta</taxon>
        <taxon>core chlorophytes</taxon>
        <taxon>Chlorophyceae</taxon>
        <taxon>CS clade</taxon>
        <taxon>Chlamydomonadales</taxon>
        <taxon>Chlamydomonadaceae</taxon>
        <taxon>Chlamydomonas</taxon>
    </lineage>
</organism>
<gene>
    <name evidence="1" type="ORF">CEUSTIGMA_g6122.t1</name>
</gene>
<dbReference type="EMBL" id="BEGY01000034">
    <property type="protein sequence ID" value="GAX78684.1"/>
    <property type="molecule type" value="Genomic_DNA"/>
</dbReference>
<name>A0A250X6G9_9CHLO</name>
<dbReference type="OrthoDB" id="508390at2759"/>
<comment type="caution">
    <text evidence="1">The sequence shown here is derived from an EMBL/GenBank/DDBJ whole genome shotgun (WGS) entry which is preliminary data.</text>
</comment>
<dbReference type="PANTHER" id="PTHR37910">
    <property type="entry name" value="EXPRESSED PROTEIN"/>
    <property type="match status" value="1"/>
</dbReference>
<dbReference type="Gene3D" id="1.25.40.10">
    <property type="entry name" value="Tetratricopeptide repeat domain"/>
    <property type="match status" value="1"/>
</dbReference>
<evidence type="ECO:0000313" key="2">
    <source>
        <dbReference type="Proteomes" id="UP000232323"/>
    </source>
</evidence>